<accession>A0A096BAE7</accession>
<sequence>MARYGFIHDKLDIKFLILYFMARVAAPIDFPTLTELTVCDDGIGYFEFAEAVSELVESGHLTLEDGLYSITEKGRENGAACESSLPYSVKRNCSAQLVKLNGILRRNAQVRAETEPRPEGGYSARMFLDDDGGNLFTLELFCGSQEQANRLAESFKAEPERIYNEVLSALLEHEEKD</sequence>
<name>A0A096BAE7_FLAPL</name>
<dbReference type="Proteomes" id="UP000029585">
    <property type="component" value="Unassembled WGS sequence"/>
</dbReference>
<dbReference type="PATRIC" id="fig|742738.3.peg.1108"/>
<evidence type="ECO:0000313" key="2">
    <source>
        <dbReference type="Proteomes" id="UP000029585"/>
    </source>
</evidence>
<dbReference type="RefSeq" id="WP_007489631.1">
    <property type="nucleotide sequence ID" value="NZ_KN174162.1"/>
</dbReference>
<evidence type="ECO:0000313" key="1">
    <source>
        <dbReference type="EMBL" id="KGF56373.1"/>
    </source>
</evidence>
<dbReference type="eggNOG" id="COG3432">
    <property type="taxonomic scope" value="Bacteria"/>
</dbReference>
<evidence type="ECO:0008006" key="3">
    <source>
        <dbReference type="Google" id="ProtNLM"/>
    </source>
</evidence>
<comment type="caution">
    <text evidence="1">The sequence shown here is derived from an EMBL/GenBank/DDBJ whole genome shotgun (WGS) entry which is preliminary data.</text>
</comment>
<dbReference type="Pfam" id="PF14277">
    <property type="entry name" value="DUF4364"/>
    <property type="match status" value="1"/>
</dbReference>
<proteinExistence type="predicted"/>
<keyword evidence="2" id="KW-1185">Reference proteome</keyword>
<dbReference type="GeneID" id="63974029"/>
<dbReference type="InterPro" id="IPR025374">
    <property type="entry name" value="DUF4364"/>
</dbReference>
<reference evidence="1 2" key="1">
    <citation type="submission" date="2011-08" db="EMBL/GenBank/DDBJ databases">
        <title>The Genome Sequence of Clostridium orbiscindens 1_3_50AFAA.</title>
        <authorList>
            <consortium name="The Broad Institute Genome Sequencing Platform"/>
            <person name="Earl A."/>
            <person name="Ward D."/>
            <person name="Feldgarden M."/>
            <person name="Gevers D."/>
            <person name="Daigneault M."/>
            <person name="Strauss J."/>
            <person name="Allen-Vercoe E."/>
            <person name="Young S.K."/>
            <person name="Zeng Q."/>
            <person name="Gargeya S."/>
            <person name="Fitzgerald M."/>
            <person name="Haas B."/>
            <person name="Abouelleil A."/>
            <person name="Alvarado L."/>
            <person name="Arachchi H.M."/>
            <person name="Berlin A."/>
            <person name="Brown A."/>
            <person name="Chapman S.B."/>
            <person name="Chen Z."/>
            <person name="Dunbar C."/>
            <person name="Freedman E."/>
            <person name="Gearin G."/>
            <person name="Gellesch M."/>
            <person name="Goldberg J."/>
            <person name="Griggs A."/>
            <person name="Gujja S."/>
            <person name="Heiman D."/>
            <person name="Howarth C."/>
            <person name="Larson L."/>
            <person name="Lui A."/>
            <person name="MacDonald P.J.P."/>
            <person name="Montmayeur A."/>
            <person name="Murphy C."/>
            <person name="Neiman D."/>
            <person name="Pearson M."/>
            <person name="Priest M."/>
            <person name="Roberts A."/>
            <person name="Saif S."/>
            <person name="Shea T."/>
            <person name="Shenoy N."/>
            <person name="Sisk P."/>
            <person name="Stolte C."/>
            <person name="Sykes S."/>
            <person name="Wortman J."/>
            <person name="Nusbaum C."/>
            <person name="Birren B."/>
        </authorList>
    </citation>
    <scope>NUCLEOTIDE SEQUENCE [LARGE SCALE GENOMIC DNA]</scope>
    <source>
        <strain evidence="1 2">1_3_50AFAA</strain>
    </source>
</reference>
<organism evidence="1 2">
    <name type="scientific">Flavonifractor plautii 1_3_50AFAA</name>
    <dbReference type="NCBI Taxonomy" id="742738"/>
    <lineage>
        <taxon>Bacteria</taxon>
        <taxon>Bacillati</taxon>
        <taxon>Bacillota</taxon>
        <taxon>Clostridia</taxon>
        <taxon>Eubacteriales</taxon>
        <taxon>Oscillospiraceae</taxon>
        <taxon>Flavonifractor</taxon>
    </lineage>
</organism>
<dbReference type="EMBL" id="ADLO01000042">
    <property type="protein sequence ID" value="KGF56373.1"/>
    <property type="molecule type" value="Genomic_DNA"/>
</dbReference>
<gene>
    <name evidence="1" type="ORF">HMPREF9460_01067</name>
</gene>
<dbReference type="HOGENOM" id="CLU_103675_0_0_9"/>
<dbReference type="AlphaFoldDB" id="A0A096BAE7"/>
<protein>
    <recommendedName>
        <fullName evidence="3">DUF4364 domain-containing protein</fullName>
    </recommendedName>
</protein>